<organism evidence="1 2">
    <name type="scientific">Trichonephila inaurata madagascariensis</name>
    <dbReference type="NCBI Taxonomy" id="2747483"/>
    <lineage>
        <taxon>Eukaryota</taxon>
        <taxon>Metazoa</taxon>
        <taxon>Ecdysozoa</taxon>
        <taxon>Arthropoda</taxon>
        <taxon>Chelicerata</taxon>
        <taxon>Arachnida</taxon>
        <taxon>Araneae</taxon>
        <taxon>Araneomorphae</taxon>
        <taxon>Entelegynae</taxon>
        <taxon>Araneoidea</taxon>
        <taxon>Nephilidae</taxon>
        <taxon>Trichonephila</taxon>
        <taxon>Trichonephila inaurata</taxon>
    </lineage>
</organism>
<gene>
    <name evidence="1" type="ORF">TNIN_199671</name>
</gene>
<comment type="caution">
    <text evidence="1">The sequence shown here is derived from an EMBL/GenBank/DDBJ whole genome shotgun (WGS) entry which is preliminary data.</text>
</comment>
<sequence>MTETSLSPPLAYGRACPRWFTSGQNSFFNGHRRSGRLPFASRYAIARQRTGPRCVQQRPAARSFTPAAHICAHNQSGPCYGIVKIPQSRRNASSSHRAVLSLSIFM</sequence>
<accession>A0A8X6XJW3</accession>
<protein>
    <submittedName>
        <fullName evidence="1">Uncharacterized protein</fullName>
    </submittedName>
</protein>
<name>A0A8X6XJW3_9ARAC</name>
<dbReference type="AlphaFoldDB" id="A0A8X6XJW3"/>
<keyword evidence="2" id="KW-1185">Reference proteome</keyword>
<proteinExistence type="predicted"/>
<dbReference type="EMBL" id="BMAV01010129">
    <property type="protein sequence ID" value="GFY55010.1"/>
    <property type="molecule type" value="Genomic_DNA"/>
</dbReference>
<evidence type="ECO:0000313" key="2">
    <source>
        <dbReference type="Proteomes" id="UP000886998"/>
    </source>
</evidence>
<reference evidence="1" key="1">
    <citation type="submission" date="2020-08" db="EMBL/GenBank/DDBJ databases">
        <title>Multicomponent nature underlies the extraordinary mechanical properties of spider dragline silk.</title>
        <authorList>
            <person name="Kono N."/>
            <person name="Nakamura H."/>
            <person name="Mori M."/>
            <person name="Yoshida Y."/>
            <person name="Ohtoshi R."/>
            <person name="Malay A.D."/>
            <person name="Moran D.A.P."/>
            <person name="Tomita M."/>
            <person name="Numata K."/>
            <person name="Arakawa K."/>
        </authorList>
    </citation>
    <scope>NUCLEOTIDE SEQUENCE</scope>
</reference>
<dbReference type="Proteomes" id="UP000886998">
    <property type="component" value="Unassembled WGS sequence"/>
</dbReference>
<evidence type="ECO:0000313" key="1">
    <source>
        <dbReference type="EMBL" id="GFY55010.1"/>
    </source>
</evidence>